<dbReference type="Proteomes" id="UP000250434">
    <property type="component" value="Chromosome"/>
</dbReference>
<dbReference type="AlphaFoldDB" id="A0A344L937"/>
<protein>
    <recommendedName>
        <fullName evidence="6">HTH tetR-type domain-containing protein</fullName>
    </recommendedName>
</protein>
<proteinExistence type="predicted"/>
<keyword evidence="4" id="KW-0804">Transcription</keyword>
<dbReference type="InterPro" id="IPR039538">
    <property type="entry name" value="BetI_C"/>
</dbReference>
<evidence type="ECO:0000256" key="1">
    <source>
        <dbReference type="ARBA" id="ARBA00022491"/>
    </source>
</evidence>
<evidence type="ECO:0000313" key="8">
    <source>
        <dbReference type="Proteomes" id="UP000250434"/>
    </source>
</evidence>
<dbReference type="RefSeq" id="WP_113693816.1">
    <property type="nucleotide sequence ID" value="NZ_CP015163.1"/>
</dbReference>
<sequence length="185" mass="20126">MPKRVDHQLRRREITGALWEIARADGLAGVTLRRVAAEVGISMNLVQYYFPTKDELLTCGLQHLIEAASARLKAEIEAASGPRAVLRAALVGLLPVDDRSRLLTAVHHAYLAHAITDPAMAALLNRIPRELAEQLAPTVDHPHALTEVDALLAMVTGLALGLLIGTYTQDEAIAQIDHRLAALFR</sequence>
<evidence type="ECO:0000313" key="7">
    <source>
        <dbReference type="EMBL" id="AXB44561.1"/>
    </source>
</evidence>
<dbReference type="PROSITE" id="PS50977">
    <property type="entry name" value="HTH_TETR_2"/>
    <property type="match status" value="1"/>
</dbReference>
<dbReference type="EMBL" id="CP015163">
    <property type="protein sequence ID" value="AXB44561.1"/>
    <property type="molecule type" value="Genomic_DNA"/>
</dbReference>
<dbReference type="InterPro" id="IPR036271">
    <property type="entry name" value="Tet_transcr_reg_TetR-rel_C_sf"/>
</dbReference>
<dbReference type="InterPro" id="IPR001647">
    <property type="entry name" value="HTH_TetR"/>
</dbReference>
<reference evidence="7 8" key="1">
    <citation type="submission" date="2016-04" db="EMBL/GenBank/DDBJ databases">
        <title>Complete genome sequence and analysis of deep-sea sediment isolate, Amycolatopsis sp. WP1.</title>
        <authorList>
            <person name="Wang H."/>
            <person name="Chen S."/>
            <person name="Wu Q."/>
        </authorList>
    </citation>
    <scope>NUCLEOTIDE SEQUENCE [LARGE SCALE GENOMIC DNA]</scope>
    <source>
        <strain evidence="7 8">WP1</strain>
    </source>
</reference>
<evidence type="ECO:0000256" key="4">
    <source>
        <dbReference type="ARBA" id="ARBA00023163"/>
    </source>
</evidence>
<gene>
    <name evidence="7" type="ORF">A4R43_20325</name>
</gene>
<feature type="DNA-binding region" description="H-T-H motif" evidence="5">
    <location>
        <begin position="31"/>
        <end position="50"/>
    </location>
</feature>
<feature type="domain" description="HTH tetR-type" evidence="6">
    <location>
        <begin position="8"/>
        <end position="68"/>
    </location>
</feature>
<evidence type="ECO:0000256" key="3">
    <source>
        <dbReference type="ARBA" id="ARBA00023125"/>
    </source>
</evidence>
<evidence type="ECO:0000256" key="2">
    <source>
        <dbReference type="ARBA" id="ARBA00023015"/>
    </source>
</evidence>
<accession>A0A344L937</accession>
<dbReference type="InterPro" id="IPR009057">
    <property type="entry name" value="Homeodomain-like_sf"/>
</dbReference>
<dbReference type="SUPFAM" id="SSF48498">
    <property type="entry name" value="Tetracyclin repressor-like, C-terminal domain"/>
    <property type="match status" value="1"/>
</dbReference>
<dbReference type="KEGG" id="aab:A4R43_20325"/>
<dbReference type="OrthoDB" id="9816296at2"/>
<organism evidence="7 8">
    <name type="scientific">Amycolatopsis albispora</name>
    <dbReference type="NCBI Taxonomy" id="1804986"/>
    <lineage>
        <taxon>Bacteria</taxon>
        <taxon>Bacillati</taxon>
        <taxon>Actinomycetota</taxon>
        <taxon>Actinomycetes</taxon>
        <taxon>Pseudonocardiales</taxon>
        <taxon>Pseudonocardiaceae</taxon>
        <taxon>Amycolatopsis</taxon>
    </lineage>
</organism>
<dbReference type="GO" id="GO:0003677">
    <property type="term" value="F:DNA binding"/>
    <property type="evidence" value="ECO:0007669"/>
    <property type="project" value="UniProtKB-UniRule"/>
</dbReference>
<evidence type="ECO:0000256" key="5">
    <source>
        <dbReference type="PROSITE-ProRule" id="PRU00335"/>
    </source>
</evidence>
<dbReference type="SUPFAM" id="SSF46689">
    <property type="entry name" value="Homeodomain-like"/>
    <property type="match status" value="1"/>
</dbReference>
<keyword evidence="1" id="KW-0678">Repressor</keyword>
<dbReference type="Pfam" id="PF13977">
    <property type="entry name" value="TetR_C_6"/>
    <property type="match status" value="1"/>
</dbReference>
<keyword evidence="2" id="KW-0805">Transcription regulation</keyword>
<dbReference type="Pfam" id="PF00440">
    <property type="entry name" value="TetR_N"/>
    <property type="match status" value="1"/>
</dbReference>
<name>A0A344L937_9PSEU</name>
<keyword evidence="8" id="KW-1185">Reference proteome</keyword>
<keyword evidence="3 5" id="KW-0238">DNA-binding</keyword>
<dbReference type="Gene3D" id="1.10.357.10">
    <property type="entry name" value="Tetracycline Repressor, domain 2"/>
    <property type="match status" value="1"/>
</dbReference>
<evidence type="ECO:0000259" key="6">
    <source>
        <dbReference type="PROSITE" id="PS50977"/>
    </source>
</evidence>